<feature type="domain" description="Actin-like protein N-terminal" evidence="1">
    <location>
        <begin position="11"/>
        <end position="194"/>
    </location>
</feature>
<accession>A0A1V0V021</accession>
<evidence type="ECO:0000259" key="1">
    <source>
        <dbReference type="Pfam" id="PF17989"/>
    </source>
</evidence>
<dbReference type="EMBL" id="CP020558">
    <property type="protein sequence ID" value="ARF70749.1"/>
    <property type="molecule type" value="Genomic_DNA"/>
</dbReference>
<gene>
    <name evidence="3" type="ORF">B7C51_25085</name>
</gene>
<keyword evidence="3" id="KW-0614">Plasmid</keyword>
<dbReference type="AlphaFoldDB" id="A0A1V0V021"/>
<dbReference type="SUPFAM" id="SSF53067">
    <property type="entry name" value="Actin-like ATPase domain"/>
    <property type="match status" value="2"/>
</dbReference>
<dbReference type="Proteomes" id="UP000192727">
    <property type="component" value="Plasmid pPLP3"/>
</dbReference>
<organism evidence="3 4">
    <name type="scientific">Paenibacillus larvae subsp. pulvifaciens</name>
    <dbReference type="NCBI Taxonomy" id="1477"/>
    <lineage>
        <taxon>Bacteria</taxon>
        <taxon>Bacillati</taxon>
        <taxon>Bacillota</taxon>
        <taxon>Bacilli</taxon>
        <taxon>Bacillales</taxon>
        <taxon>Paenibacillaceae</taxon>
        <taxon>Paenibacillus</taxon>
    </lineage>
</organism>
<dbReference type="Gene3D" id="3.30.420.40">
    <property type="match status" value="1"/>
</dbReference>
<reference evidence="3 4" key="1">
    <citation type="submission" date="2017-03" db="EMBL/GenBank/DDBJ databases">
        <title>Paenibacillus larvae genome sequencing.</title>
        <authorList>
            <person name="Dingman D.W."/>
        </authorList>
    </citation>
    <scope>NUCLEOTIDE SEQUENCE [LARGE SCALE GENOMIC DNA]</scope>
    <source>
        <strain evidence="3 4">SAG 10367</strain>
        <plasmid evidence="4">pplp3</plasmid>
    </source>
</reference>
<dbReference type="InterPro" id="IPR049067">
    <property type="entry name" value="MreB-like_C"/>
</dbReference>
<evidence type="ECO:0000259" key="2">
    <source>
        <dbReference type="Pfam" id="PF21522"/>
    </source>
</evidence>
<geneLocation type="plasmid" evidence="4">
    <name>pplp3</name>
</geneLocation>
<dbReference type="Pfam" id="PF21522">
    <property type="entry name" value="MreB-like_C"/>
    <property type="match status" value="1"/>
</dbReference>
<evidence type="ECO:0000313" key="4">
    <source>
        <dbReference type="Proteomes" id="UP000192727"/>
    </source>
</evidence>
<feature type="domain" description="Actin homologue MreB-like C-terminal" evidence="2">
    <location>
        <begin position="220"/>
        <end position="334"/>
    </location>
</feature>
<dbReference type="InterPro" id="IPR040607">
    <property type="entry name" value="ALP_N"/>
</dbReference>
<protein>
    <submittedName>
        <fullName evidence="3">Uncharacterized protein</fullName>
    </submittedName>
</protein>
<sequence length="381" mass="42894">MAKNESVVWSIDDGYGDVKACNGVVNGVVEEGENLNTWEYFQRTGNLLIPSYVTLWRDRPDKELKEGEKVDPLSYIYVEYEGVEYLVGQGAVEQDTKGSWVGGKNKHADIDFPVILATTLGLLAKQEKEMVDCLVMGLPVENEEEEDRRLLLEKLVLGDGKPKFHEVRIVLADGTELERSICVNHLEIKKQPFGSLCSVILDNEGEISNATVASGFNIISDIGARTLNVYTLSALEPIRDYCFQTNDGMFSAYEEIGTFIQKKTGDHVPDIKLPKIIERGRVGDLDITPYKESIYKRHANKIVNILEKRFVNAWPQVNRIIYTGGGGELLKNKIISTYDMLLNKKEMIFLNRFSTAEGLQRHGKRIVKRKKSKSKVGTATE</sequence>
<evidence type="ECO:0000313" key="3">
    <source>
        <dbReference type="EMBL" id="ARF70749.1"/>
    </source>
</evidence>
<dbReference type="InterPro" id="IPR043129">
    <property type="entry name" value="ATPase_NBD"/>
</dbReference>
<dbReference type="RefSeq" id="WP_083041730.1">
    <property type="nucleotide sequence ID" value="NZ_CP020558.1"/>
</dbReference>
<dbReference type="Pfam" id="PF17989">
    <property type="entry name" value="ALP_N"/>
    <property type="match status" value="1"/>
</dbReference>
<name>A0A1V0V021_9BACL</name>
<proteinExistence type="predicted"/>